<dbReference type="GO" id="GO:0030313">
    <property type="term" value="C:cell envelope"/>
    <property type="evidence" value="ECO:0007669"/>
    <property type="project" value="UniProtKB-SubCell"/>
</dbReference>
<dbReference type="GO" id="GO:0015036">
    <property type="term" value="F:disulfide oxidoreductase activity"/>
    <property type="evidence" value="ECO:0007669"/>
    <property type="project" value="UniProtKB-ARBA"/>
</dbReference>
<dbReference type="PROSITE" id="PS00194">
    <property type="entry name" value="THIOREDOXIN_1"/>
    <property type="match status" value="1"/>
</dbReference>
<dbReference type="RefSeq" id="WP_168105722.1">
    <property type="nucleotide sequence ID" value="NZ_VTOX01000001.1"/>
</dbReference>
<keyword evidence="5" id="KW-0812">Transmembrane</keyword>
<dbReference type="InterPro" id="IPR017937">
    <property type="entry name" value="Thioredoxin_CS"/>
</dbReference>
<sequence length="274" mass="29226">MNGTLALGPLTFTYGLLLAIAGGLLGSWAGRLAGRAGGVDIEPLLFRILLAGLIAARVAFVVQFRDGYLQDPLTMLDIRDGGWSPLAGVAVAAAYAVVAAVRRASWRKPLAAALGTAGAVWLLGALSLSMMPREGGQLPPLAVPSLEGPEVTLASFHGKPTVVNLWATWCPPCRREMPVLREAQAQRPDVNFVFLNQGEAADRVRSFLAAQDLPLRNVLLDVHGRAGIELGHRALPTTLFYDARGRLVDTRIGELSHASLGQRLDALSTQSEIR</sequence>
<dbReference type="Gene3D" id="3.40.30.10">
    <property type="entry name" value="Glutaredoxin"/>
    <property type="match status" value="1"/>
</dbReference>
<keyword evidence="2" id="KW-0201">Cytochrome c-type biogenesis</keyword>
<keyword evidence="3" id="KW-1015">Disulfide bond</keyword>
<dbReference type="InterPro" id="IPR050553">
    <property type="entry name" value="Thioredoxin_ResA/DsbE_sf"/>
</dbReference>
<accession>A0A7X6DCH3</accession>
<dbReference type="InterPro" id="IPR013740">
    <property type="entry name" value="Redoxin"/>
</dbReference>
<evidence type="ECO:0000313" key="8">
    <source>
        <dbReference type="Proteomes" id="UP000521868"/>
    </source>
</evidence>
<dbReference type="GO" id="GO:0042158">
    <property type="term" value="P:lipoprotein biosynthetic process"/>
    <property type="evidence" value="ECO:0007669"/>
    <property type="project" value="InterPro"/>
</dbReference>
<dbReference type="Pfam" id="PF01790">
    <property type="entry name" value="LGT"/>
    <property type="match status" value="1"/>
</dbReference>
<dbReference type="GO" id="GO:0017004">
    <property type="term" value="P:cytochrome complex assembly"/>
    <property type="evidence" value="ECO:0007669"/>
    <property type="project" value="UniProtKB-KW"/>
</dbReference>
<gene>
    <name evidence="7" type="ORF">RAMLITH_02345</name>
</gene>
<evidence type="ECO:0000256" key="5">
    <source>
        <dbReference type="SAM" id="Phobius"/>
    </source>
</evidence>
<feature type="transmembrane region" description="Helical" evidence="5">
    <location>
        <begin position="110"/>
        <end position="131"/>
    </location>
</feature>
<dbReference type="AlphaFoldDB" id="A0A7X6DCH3"/>
<evidence type="ECO:0000256" key="2">
    <source>
        <dbReference type="ARBA" id="ARBA00022748"/>
    </source>
</evidence>
<dbReference type="Pfam" id="PF08534">
    <property type="entry name" value="Redoxin"/>
    <property type="match status" value="1"/>
</dbReference>
<proteinExistence type="predicted"/>
<dbReference type="InterPro" id="IPR036249">
    <property type="entry name" value="Thioredoxin-like_sf"/>
</dbReference>
<reference evidence="7 8" key="1">
    <citation type="journal article" date="2020" name="Nature">
        <title>Bacterial chemolithoautotrophy via manganese oxidation.</title>
        <authorList>
            <person name="Yu H."/>
            <person name="Leadbetter J.R."/>
        </authorList>
    </citation>
    <scope>NUCLEOTIDE SEQUENCE [LARGE SCALE GENOMIC DNA]</scope>
    <source>
        <strain evidence="7 8">RBP-1</strain>
    </source>
</reference>
<evidence type="ECO:0000256" key="3">
    <source>
        <dbReference type="ARBA" id="ARBA00023157"/>
    </source>
</evidence>
<feature type="transmembrane region" description="Helical" evidence="5">
    <location>
        <begin position="44"/>
        <end position="62"/>
    </location>
</feature>
<feature type="transmembrane region" description="Helical" evidence="5">
    <location>
        <begin position="82"/>
        <end position="101"/>
    </location>
</feature>
<evidence type="ECO:0000256" key="4">
    <source>
        <dbReference type="ARBA" id="ARBA00023284"/>
    </source>
</evidence>
<feature type="domain" description="Thioredoxin" evidence="6">
    <location>
        <begin position="132"/>
        <end position="269"/>
    </location>
</feature>
<dbReference type="InterPro" id="IPR001640">
    <property type="entry name" value="Lgt"/>
</dbReference>
<keyword evidence="4" id="KW-0676">Redox-active center</keyword>
<evidence type="ECO:0000313" key="7">
    <source>
        <dbReference type="EMBL" id="NKE64650.1"/>
    </source>
</evidence>
<keyword evidence="8" id="KW-1185">Reference proteome</keyword>
<protein>
    <submittedName>
        <fullName evidence="7">Redoxin family protein</fullName>
    </submittedName>
</protein>
<keyword evidence="5" id="KW-0472">Membrane</keyword>
<dbReference type="PANTHER" id="PTHR42852:SF6">
    <property type="entry name" value="THIOL:DISULFIDE INTERCHANGE PROTEIN DSBE"/>
    <property type="match status" value="1"/>
</dbReference>
<dbReference type="GO" id="GO:0008961">
    <property type="term" value="F:phosphatidylglycerol-prolipoprotein diacylglyceryl transferase activity"/>
    <property type="evidence" value="ECO:0007669"/>
    <property type="project" value="InterPro"/>
</dbReference>
<dbReference type="PROSITE" id="PS51352">
    <property type="entry name" value="THIOREDOXIN_2"/>
    <property type="match status" value="1"/>
</dbReference>
<dbReference type="InterPro" id="IPR013766">
    <property type="entry name" value="Thioredoxin_domain"/>
</dbReference>
<dbReference type="Proteomes" id="UP000521868">
    <property type="component" value="Unassembled WGS sequence"/>
</dbReference>
<evidence type="ECO:0000259" key="6">
    <source>
        <dbReference type="PROSITE" id="PS51352"/>
    </source>
</evidence>
<feature type="transmembrane region" description="Helical" evidence="5">
    <location>
        <begin position="12"/>
        <end position="32"/>
    </location>
</feature>
<dbReference type="GO" id="GO:0005886">
    <property type="term" value="C:plasma membrane"/>
    <property type="evidence" value="ECO:0007669"/>
    <property type="project" value="InterPro"/>
</dbReference>
<evidence type="ECO:0000256" key="1">
    <source>
        <dbReference type="ARBA" id="ARBA00004196"/>
    </source>
</evidence>
<dbReference type="PANTHER" id="PTHR42852">
    <property type="entry name" value="THIOL:DISULFIDE INTERCHANGE PROTEIN DSBE"/>
    <property type="match status" value="1"/>
</dbReference>
<organism evidence="7 8">
    <name type="scientific">Ramlibacter lithotrophicus</name>
    <dbReference type="NCBI Taxonomy" id="2606681"/>
    <lineage>
        <taxon>Bacteria</taxon>
        <taxon>Pseudomonadati</taxon>
        <taxon>Pseudomonadota</taxon>
        <taxon>Betaproteobacteria</taxon>
        <taxon>Burkholderiales</taxon>
        <taxon>Comamonadaceae</taxon>
        <taxon>Ramlibacter</taxon>
    </lineage>
</organism>
<comment type="caution">
    <text evidence="7">The sequence shown here is derived from an EMBL/GenBank/DDBJ whole genome shotgun (WGS) entry which is preliminary data.</text>
</comment>
<name>A0A7X6DCH3_9BURK</name>
<keyword evidence="5" id="KW-1133">Transmembrane helix</keyword>
<dbReference type="SUPFAM" id="SSF52833">
    <property type="entry name" value="Thioredoxin-like"/>
    <property type="match status" value="1"/>
</dbReference>
<comment type="subcellular location">
    <subcellularLocation>
        <location evidence="1">Cell envelope</location>
    </subcellularLocation>
</comment>
<dbReference type="CDD" id="cd02966">
    <property type="entry name" value="TlpA_like_family"/>
    <property type="match status" value="1"/>
</dbReference>
<dbReference type="EMBL" id="VTOX01000001">
    <property type="protein sequence ID" value="NKE64650.1"/>
    <property type="molecule type" value="Genomic_DNA"/>
</dbReference>